<evidence type="ECO:0000313" key="2">
    <source>
        <dbReference type="Proteomes" id="UP001060085"/>
    </source>
</evidence>
<gene>
    <name evidence="1" type="ORF">M9H77_13615</name>
</gene>
<dbReference type="EMBL" id="CM044703">
    <property type="protein sequence ID" value="KAI5673251.1"/>
    <property type="molecule type" value="Genomic_DNA"/>
</dbReference>
<dbReference type="Proteomes" id="UP001060085">
    <property type="component" value="Linkage Group LG03"/>
</dbReference>
<name>A0ACC0BKX0_CATRO</name>
<accession>A0ACC0BKX0</accession>
<evidence type="ECO:0000313" key="1">
    <source>
        <dbReference type="EMBL" id="KAI5673251.1"/>
    </source>
</evidence>
<sequence length="150" mass="17100">MKTSFRPGLKFGENQVNGRASGMHCTWLVPRTRASSDDVDWFLTLRGVAQLVFTWTSHHALRWDGHLMESQEGLQNEVGPRADLISSGRSGAQQATEVRPGFFGSNLQEEHMFMFYLFRLESSVKFLFMLSCKVVVCREARRCPTQPQLT</sequence>
<proteinExistence type="predicted"/>
<reference evidence="2" key="1">
    <citation type="journal article" date="2023" name="Nat. Plants">
        <title>Single-cell RNA sequencing provides a high-resolution roadmap for understanding the multicellular compartmentation of specialized metabolism.</title>
        <authorList>
            <person name="Sun S."/>
            <person name="Shen X."/>
            <person name="Li Y."/>
            <person name="Li Y."/>
            <person name="Wang S."/>
            <person name="Li R."/>
            <person name="Zhang H."/>
            <person name="Shen G."/>
            <person name="Guo B."/>
            <person name="Wei J."/>
            <person name="Xu J."/>
            <person name="St-Pierre B."/>
            <person name="Chen S."/>
            <person name="Sun C."/>
        </authorList>
    </citation>
    <scope>NUCLEOTIDE SEQUENCE [LARGE SCALE GENOMIC DNA]</scope>
</reference>
<comment type="caution">
    <text evidence="1">The sequence shown here is derived from an EMBL/GenBank/DDBJ whole genome shotgun (WGS) entry which is preliminary data.</text>
</comment>
<keyword evidence="2" id="KW-1185">Reference proteome</keyword>
<organism evidence="1 2">
    <name type="scientific">Catharanthus roseus</name>
    <name type="common">Madagascar periwinkle</name>
    <name type="synonym">Vinca rosea</name>
    <dbReference type="NCBI Taxonomy" id="4058"/>
    <lineage>
        <taxon>Eukaryota</taxon>
        <taxon>Viridiplantae</taxon>
        <taxon>Streptophyta</taxon>
        <taxon>Embryophyta</taxon>
        <taxon>Tracheophyta</taxon>
        <taxon>Spermatophyta</taxon>
        <taxon>Magnoliopsida</taxon>
        <taxon>eudicotyledons</taxon>
        <taxon>Gunneridae</taxon>
        <taxon>Pentapetalae</taxon>
        <taxon>asterids</taxon>
        <taxon>lamiids</taxon>
        <taxon>Gentianales</taxon>
        <taxon>Apocynaceae</taxon>
        <taxon>Rauvolfioideae</taxon>
        <taxon>Vinceae</taxon>
        <taxon>Catharanthinae</taxon>
        <taxon>Catharanthus</taxon>
    </lineage>
</organism>
<protein>
    <submittedName>
        <fullName evidence="1">Uncharacterized protein</fullName>
    </submittedName>
</protein>